<dbReference type="RefSeq" id="WP_184080084.1">
    <property type="nucleotide sequence ID" value="NZ_JACIJP010000002.1"/>
</dbReference>
<dbReference type="EMBL" id="JACIJP010000002">
    <property type="protein sequence ID" value="MBB6124295.1"/>
    <property type="molecule type" value="Genomic_DNA"/>
</dbReference>
<dbReference type="GO" id="GO:0003677">
    <property type="term" value="F:DNA binding"/>
    <property type="evidence" value="ECO:0007669"/>
    <property type="project" value="UniProtKB-KW"/>
</dbReference>
<dbReference type="PANTHER" id="PTHR44688:SF16">
    <property type="entry name" value="DNA-BINDING TRANSCRIPTIONAL ACTIVATOR DEVR_DOSR"/>
    <property type="match status" value="1"/>
</dbReference>
<dbReference type="Gene3D" id="3.40.50.2300">
    <property type="match status" value="1"/>
</dbReference>
<dbReference type="PROSITE" id="PS50110">
    <property type="entry name" value="RESPONSE_REGULATORY"/>
    <property type="match status" value="1"/>
</dbReference>
<dbReference type="PROSITE" id="PS00622">
    <property type="entry name" value="HTH_LUXR_1"/>
    <property type="match status" value="1"/>
</dbReference>
<dbReference type="InterPro" id="IPR011006">
    <property type="entry name" value="CheY-like_superfamily"/>
</dbReference>
<feature type="domain" description="HTH luxR-type" evidence="5">
    <location>
        <begin position="201"/>
        <end position="266"/>
    </location>
</feature>
<evidence type="ECO:0000259" key="5">
    <source>
        <dbReference type="PROSITE" id="PS50043"/>
    </source>
</evidence>
<dbReference type="InterPro" id="IPR016032">
    <property type="entry name" value="Sig_transdc_resp-reg_C-effctor"/>
</dbReference>
<evidence type="ECO:0000256" key="4">
    <source>
        <dbReference type="PROSITE-ProRule" id="PRU00169"/>
    </source>
</evidence>
<dbReference type="AlphaFoldDB" id="A0A841J6Y4"/>
<dbReference type="InterPro" id="IPR036388">
    <property type="entry name" value="WH-like_DNA-bd_sf"/>
</dbReference>
<dbReference type="PROSITE" id="PS50043">
    <property type="entry name" value="HTH_LUXR_2"/>
    <property type="match status" value="1"/>
</dbReference>
<proteinExistence type="predicted"/>
<dbReference type="InterPro" id="IPR001789">
    <property type="entry name" value="Sig_transdc_resp-reg_receiver"/>
</dbReference>
<organism evidence="7 8">
    <name type="scientific">Sphingobium subterraneum</name>
    <dbReference type="NCBI Taxonomy" id="627688"/>
    <lineage>
        <taxon>Bacteria</taxon>
        <taxon>Pseudomonadati</taxon>
        <taxon>Pseudomonadota</taxon>
        <taxon>Alphaproteobacteria</taxon>
        <taxon>Sphingomonadales</taxon>
        <taxon>Sphingomonadaceae</taxon>
        <taxon>Sphingobium</taxon>
    </lineage>
</organism>
<dbReference type="PANTHER" id="PTHR44688">
    <property type="entry name" value="DNA-BINDING TRANSCRIPTIONAL ACTIVATOR DEVR_DOSR"/>
    <property type="match status" value="1"/>
</dbReference>
<dbReference type="GO" id="GO:0000160">
    <property type="term" value="P:phosphorelay signal transduction system"/>
    <property type="evidence" value="ECO:0007669"/>
    <property type="project" value="InterPro"/>
</dbReference>
<evidence type="ECO:0000313" key="7">
    <source>
        <dbReference type="EMBL" id="MBB6124295.1"/>
    </source>
</evidence>
<evidence type="ECO:0000259" key="6">
    <source>
        <dbReference type="PROSITE" id="PS50110"/>
    </source>
</evidence>
<accession>A0A841J6Y4</accession>
<dbReference type="InterPro" id="IPR000792">
    <property type="entry name" value="Tscrpt_reg_LuxR_C"/>
</dbReference>
<feature type="domain" description="Response regulatory" evidence="6">
    <location>
        <begin position="71"/>
        <end position="185"/>
    </location>
</feature>
<keyword evidence="8" id="KW-1185">Reference proteome</keyword>
<evidence type="ECO:0000256" key="3">
    <source>
        <dbReference type="ARBA" id="ARBA00023163"/>
    </source>
</evidence>
<comment type="caution">
    <text evidence="4">Lacks conserved residue(s) required for the propagation of feature annotation.</text>
</comment>
<keyword evidence="1" id="KW-0805">Transcription regulation</keyword>
<evidence type="ECO:0000256" key="1">
    <source>
        <dbReference type="ARBA" id="ARBA00023015"/>
    </source>
</evidence>
<keyword evidence="3" id="KW-0804">Transcription</keyword>
<dbReference type="Pfam" id="PF00196">
    <property type="entry name" value="GerE"/>
    <property type="match status" value="1"/>
</dbReference>
<dbReference type="SUPFAM" id="SSF46894">
    <property type="entry name" value="C-terminal effector domain of the bipartite response regulators"/>
    <property type="match status" value="1"/>
</dbReference>
<dbReference type="Proteomes" id="UP000552700">
    <property type="component" value="Unassembled WGS sequence"/>
</dbReference>
<dbReference type="GO" id="GO:0006355">
    <property type="term" value="P:regulation of DNA-templated transcription"/>
    <property type="evidence" value="ECO:0007669"/>
    <property type="project" value="InterPro"/>
</dbReference>
<keyword evidence="2" id="KW-0238">DNA-binding</keyword>
<evidence type="ECO:0000256" key="2">
    <source>
        <dbReference type="ARBA" id="ARBA00023125"/>
    </source>
</evidence>
<dbReference type="Gene3D" id="1.10.10.10">
    <property type="entry name" value="Winged helix-like DNA-binding domain superfamily/Winged helix DNA-binding domain"/>
    <property type="match status" value="1"/>
</dbReference>
<dbReference type="PRINTS" id="PR00038">
    <property type="entry name" value="HTHLUXR"/>
</dbReference>
<name>A0A841J6Y4_9SPHN</name>
<protein>
    <submittedName>
        <fullName evidence="7">Two-component system response regulator FixJ</fullName>
    </submittedName>
</protein>
<evidence type="ECO:0000313" key="8">
    <source>
        <dbReference type="Proteomes" id="UP000552700"/>
    </source>
</evidence>
<comment type="caution">
    <text evidence="7">The sequence shown here is derived from an EMBL/GenBank/DDBJ whole genome shotgun (WGS) entry which is preliminary data.</text>
</comment>
<dbReference type="SUPFAM" id="SSF52172">
    <property type="entry name" value="CheY-like"/>
    <property type="match status" value="1"/>
</dbReference>
<sequence length="268" mass="29253">MSFDTKKGDELFGRQKPIGIFESHHLTDDRPNAPAILRHSLNERLSAPLALWSPEADRLSSADRASLGLSYIYILDGNVQTRGALHALMCNRYNTVVMAYGCADEFLAQCSELDPGCVVIRDEGAPGGTASRIRALKRDGRFRCVVLANHPEISIAIEVMKAGAIDYIAQADDPVQLMMTVDEALGKVRQGLAATAALDRARSQLARLSTREREVLIGLVEGKSNKMIAIALDISPRTVEIYRAHLMEKLGTHTLSETLRIAFLAGIG</sequence>
<gene>
    <name evidence="7" type="ORF">FHS92_002024</name>
</gene>
<dbReference type="SMART" id="SM00421">
    <property type="entry name" value="HTH_LUXR"/>
    <property type="match status" value="1"/>
</dbReference>
<reference evidence="7 8" key="1">
    <citation type="submission" date="2020-08" db="EMBL/GenBank/DDBJ databases">
        <title>Genomic Encyclopedia of Type Strains, Phase IV (KMG-IV): sequencing the most valuable type-strain genomes for metagenomic binning, comparative biology and taxonomic classification.</title>
        <authorList>
            <person name="Goeker M."/>
        </authorList>
    </citation>
    <scope>NUCLEOTIDE SEQUENCE [LARGE SCALE GENOMIC DNA]</scope>
    <source>
        <strain evidence="7 8">DSM 102255</strain>
    </source>
</reference>
<dbReference type="CDD" id="cd06170">
    <property type="entry name" value="LuxR_C_like"/>
    <property type="match status" value="1"/>
</dbReference>